<keyword evidence="3" id="KW-1003">Cell membrane</keyword>
<evidence type="ECO:0000256" key="3">
    <source>
        <dbReference type="ARBA" id="ARBA00022475"/>
    </source>
</evidence>
<keyword evidence="5 7" id="KW-1133">Transmembrane helix</keyword>
<feature type="transmembrane region" description="Helical" evidence="7">
    <location>
        <begin position="193"/>
        <end position="211"/>
    </location>
</feature>
<proteinExistence type="inferred from homology"/>
<evidence type="ECO:0000256" key="5">
    <source>
        <dbReference type="ARBA" id="ARBA00022989"/>
    </source>
</evidence>
<dbReference type="CDD" id="cd06261">
    <property type="entry name" value="TM_PBP2"/>
    <property type="match status" value="1"/>
</dbReference>
<gene>
    <name evidence="9" type="ORF">HNR73_001096</name>
</gene>
<dbReference type="SUPFAM" id="SSF161098">
    <property type="entry name" value="MetI-like"/>
    <property type="match status" value="1"/>
</dbReference>
<dbReference type="PANTHER" id="PTHR43386">
    <property type="entry name" value="OLIGOPEPTIDE TRANSPORT SYSTEM PERMEASE PROTEIN APPC"/>
    <property type="match status" value="1"/>
</dbReference>
<feature type="transmembrane region" description="Helical" evidence="7">
    <location>
        <begin position="52"/>
        <end position="70"/>
    </location>
</feature>
<feature type="transmembrane region" description="Helical" evidence="7">
    <location>
        <begin position="128"/>
        <end position="154"/>
    </location>
</feature>
<protein>
    <submittedName>
        <fullName evidence="9">Peptide/nickel transport system permease protein</fullName>
    </submittedName>
</protein>
<evidence type="ECO:0000256" key="4">
    <source>
        <dbReference type="ARBA" id="ARBA00022692"/>
    </source>
</evidence>
<feature type="transmembrane region" description="Helical" evidence="7">
    <location>
        <begin position="160"/>
        <end position="181"/>
    </location>
</feature>
<evidence type="ECO:0000256" key="2">
    <source>
        <dbReference type="ARBA" id="ARBA00022448"/>
    </source>
</evidence>
<dbReference type="AlphaFoldDB" id="A0A841FKT1"/>
<evidence type="ECO:0000313" key="10">
    <source>
        <dbReference type="Proteomes" id="UP000548476"/>
    </source>
</evidence>
<reference evidence="9 10" key="1">
    <citation type="submission" date="2020-08" db="EMBL/GenBank/DDBJ databases">
        <title>Genomic Encyclopedia of Type Strains, Phase IV (KMG-IV): sequencing the most valuable type-strain genomes for metagenomic binning, comparative biology and taxonomic classification.</title>
        <authorList>
            <person name="Goeker M."/>
        </authorList>
    </citation>
    <scope>NUCLEOTIDE SEQUENCE [LARGE SCALE GENOMIC DNA]</scope>
    <source>
        <strain evidence="9 10">YIM 65646</strain>
    </source>
</reference>
<dbReference type="Pfam" id="PF12911">
    <property type="entry name" value="OppC_N"/>
    <property type="match status" value="1"/>
</dbReference>
<dbReference type="GO" id="GO:0055085">
    <property type="term" value="P:transmembrane transport"/>
    <property type="evidence" value="ECO:0007669"/>
    <property type="project" value="InterPro"/>
</dbReference>
<dbReference type="InterPro" id="IPR035906">
    <property type="entry name" value="MetI-like_sf"/>
</dbReference>
<feature type="domain" description="ABC transmembrane type-1" evidence="8">
    <location>
        <begin position="122"/>
        <end position="326"/>
    </location>
</feature>
<keyword evidence="4 7" id="KW-0812">Transmembrane</keyword>
<keyword evidence="10" id="KW-1185">Reference proteome</keyword>
<evidence type="ECO:0000313" key="9">
    <source>
        <dbReference type="EMBL" id="MBB6033249.1"/>
    </source>
</evidence>
<dbReference type="Pfam" id="PF00528">
    <property type="entry name" value="BPD_transp_1"/>
    <property type="match status" value="1"/>
</dbReference>
<dbReference type="InterPro" id="IPR050366">
    <property type="entry name" value="BP-dependent_transpt_permease"/>
</dbReference>
<keyword evidence="6 7" id="KW-0472">Membrane</keyword>
<dbReference type="Proteomes" id="UP000548476">
    <property type="component" value="Unassembled WGS sequence"/>
</dbReference>
<dbReference type="InterPro" id="IPR025966">
    <property type="entry name" value="OppC_N"/>
</dbReference>
<evidence type="ECO:0000259" key="8">
    <source>
        <dbReference type="PROSITE" id="PS50928"/>
    </source>
</evidence>
<feature type="transmembrane region" description="Helical" evidence="7">
    <location>
        <begin position="256"/>
        <end position="281"/>
    </location>
</feature>
<sequence>MTGMIEPITDPGSIEPEVVVTETVDGKQQSVHGRSPGQMAWIRLKRDRTARVTGALILGILLAAYGVPLWTAIYGTDAYAHNPDLLDRSSVPLGFVGVSGSHWLGILQGNGEDVLMQLLTGMRTSLTISIICAILATAIGAIIGATAGFLGGWVDAVINWIIDVMLSLPFLIVALAAFPIMQEVFFGGPSERPLILSGLMVTGILLIFGWVGTARLTRGQVISLREREFIEAARASGAGNWHIIFKQILPNVWAPILVSFSMAVPGFVGFQAYLAFLNIGVGHPHPDLGRLVNFAVGKMQGLNGWFLLVISGGTIFLLVLTFNLFGDAVRDALNPKSNR</sequence>
<dbReference type="PROSITE" id="PS50928">
    <property type="entry name" value="ABC_TM1"/>
    <property type="match status" value="1"/>
</dbReference>
<name>A0A841FKT1_9ACTN</name>
<dbReference type="PANTHER" id="PTHR43386:SF1">
    <property type="entry name" value="D,D-DIPEPTIDE TRANSPORT SYSTEM PERMEASE PROTEIN DDPC-RELATED"/>
    <property type="match status" value="1"/>
</dbReference>
<dbReference type="Gene3D" id="1.10.3720.10">
    <property type="entry name" value="MetI-like"/>
    <property type="match status" value="1"/>
</dbReference>
<comment type="subcellular location">
    <subcellularLocation>
        <location evidence="1 7">Cell membrane</location>
        <topology evidence="1 7">Multi-pass membrane protein</topology>
    </subcellularLocation>
</comment>
<comment type="similarity">
    <text evidence="7">Belongs to the binding-protein-dependent transport system permease family.</text>
</comment>
<evidence type="ECO:0000256" key="6">
    <source>
        <dbReference type="ARBA" id="ARBA00023136"/>
    </source>
</evidence>
<keyword evidence="2 7" id="KW-0813">Transport</keyword>
<organism evidence="9 10">
    <name type="scientific">Phytomonospora endophytica</name>
    <dbReference type="NCBI Taxonomy" id="714109"/>
    <lineage>
        <taxon>Bacteria</taxon>
        <taxon>Bacillati</taxon>
        <taxon>Actinomycetota</taxon>
        <taxon>Actinomycetes</taxon>
        <taxon>Micromonosporales</taxon>
        <taxon>Micromonosporaceae</taxon>
        <taxon>Phytomonospora</taxon>
    </lineage>
</organism>
<accession>A0A841FKT1</accession>
<comment type="caution">
    <text evidence="9">The sequence shown here is derived from an EMBL/GenBank/DDBJ whole genome shotgun (WGS) entry which is preliminary data.</text>
</comment>
<dbReference type="GO" id="GO:0005886">
    <property type="term" value="C:plasma membrane"/>
    <property type="evidence" value="ECO:0007669"/>
    <property type="project" value="UniProtKB-SubCell"/>
</dbReference>
<evidence type="ECO:0000256" key="7">
    <source>
        <dbReference type="RuleBase" id="RU363032"/>
    </source>
</evidence>
<evidence type="ECO:0000256" key="1">
    <source>
        <dbReference type="ARBA" id="ARBA00004651"/>
    </source>
</evidence>
<dbReference type="RefSeq" id="WP_203685962.1">
    <property type="nucleotide sequence ID" value="NZ_BONT01000023.1"/>
</dbReference>
<feature type="transmembrane region" description="Helical" evidence="7">
    <location>
        <begin position="302"/>
        <end position="325"/>
    </location>
</feature>
<dbReference type="InterPro" id="IPR000515">
    <property type="entry name" value="MetI-like"/>
</dbReference>
<dbReference type="EMBL" id="JACHGT010000002">
    <property type="protein sequence ID" value="MBB6033249.1"/>
    <property type="molecule type" value="Genomic_DNA"/>
</dbReference>